<evidence type="ECO:0000256" key="3">
    <source>
        <dbReference type="ARBA" id="ARBA00022980"/>
    </source>
</evidence>
<keyword evidence="3" id="KW-0689">Ribosomal protein</keyword>
<keyword evidence="5" id="KW-0687">Ribonucleoprotein</keyword>
<evidence type="ECO:0000256" key="2">
    <source>
        <dbReference type="ARBA" id="ARBA00022946"/>
    </source>
</evidence>
<dbReference type="GO" id="GO:0005739">
    <property type="term" value="C:mitochondrion"/>
    <property type="evidence" value="ECO:0007669"/>
    <property type="project" value="UniProtKB-SubCell"/>
</dbReference>
<evidence type="ECO:0000256" key="1">
    <source>
        <dbReference type="ARBA" id="ARBA00004173"/>
    </source>
</evidence>
<dbReference type="GO" id="GO:0005840">
    <property type="term" value="C:ribosome"/>
    <property type="evidence" value="ECO:0007669"/>
    <property type="project" value="UniProtKB-KW"/>
</dbReference>
<dbReference type="GO" id="GO:0003735">
    <property type="term" value="F:structural constituent of ribosome"/>
    <property type="evidence" value="ECO:0007669"/>
    <property type="project" value="InterPro"/>
</dbReference>
<dbReference type="GO" id="GO:0006412">
    <property type="term" value="P:translation"/>
    <property type="evidence" value="ECO:0007669"/>
    <property type="project" value="InterPro"/>
</dbReference>
<comment type="similarity">
    <text evidence="6">Belongs to the mitochondrion-specific ribosomal protein mL37 family.</text>
</comment>
<dbReference type="InterPro" id="IPR052482">
    <property type="entry name" value="mtLSU_mL37"/>
</dbReference>
<reference evidence="9" key="1">
    <citation type="submission" date="2021-10" db="EMBL/GenBank/DDBJ databases">
        <title>Melipona bicolor Genome sequencing and assembly.</title>
        <authorList>
            <person name="Araujo N.S."/>
            <person name="Arias M.C."/>
        </authorList>
    </citation>
    <scope>NUCLEOTIDE SEQUENCE</scope>
    <source>
        <strain evidence="9">USP_2M_L1-L4_2017</strain>
        <tissue evidence="9">Whole body</tissue>
    </source>
</reference>
<dbReference type="AlphaFoldDB" id="A0AA40G6F4"/>
<dbReference type="EMBL" id="JAHYIQ010000005">
    <property type="protein sequence ID" value="KAK1131927.1"/>
    <property type="molecule type" value="Genomic_DNA"/>
</dbReference>
<accession>A0AA40G6F4</accession>
<keyword evidence="10" id="KW-1185">Reference proteome</keyword>
<dbReference type="PANTHER" id="PTHR15889:SF2">
    <property type="entry name" value="LARGE RIBOSOMAL SUBUNIT PROTEIN ML37"/>
    <property type="match status" value="1"/>
</dbReference>
<dbReference type="PANTHER" id="PTHR15889">
    <property type="entry name" value="MITOCHONDRIAL RIBOSOMAL PROTEIN L37"/>
    <property type="match status" value="1"/>
</dbReference>
<name>A0AA40G6F4_9HYME</name>
<organism evidence="9 10">
    <name type="scientific">Melipona bicolor</name>
    <dbReference type="NCBI Taxonomy" id="60889"/>
    <lineage>
        <taxon>Eukaryota</taxon>
        <taxon>Metazoa</taxon>
        <taxon>Ecdysozoa</taxon>
        <taxon>Arthropoda</taxon>
        <taxon>Hexapoda</taxon>
        <taxon>Insecta</taxon>
        <taxon>Pterygota</taxon>
        <taxon>Neoptera</taxon>
        <taxon>Endopterygota</taxon>
        <taxon>Hymenoptera</taxon>
        <taxon>Apocrita</taxon>
        <taxon>Aculeata</taxon>
        <taxon>Apoidea</taxon>
        <taxon>Anthophila</taxon>
        <taxon>Apidae</taxon>
        <taxon>Melipona</taxon>
    </lineage>
</organism>
<dbReference type="GO" id="GO:1990904">
    <property type="term" value="C:ribonucleoprotein complex"/>
    <property type="evidence" value="ECO:0007669"/>
    <property type="project" value="UniProtKB-KW"/>
</dbReference>
<dbReference type="InterPro" id="IPR010793">
    <property type="entry name" value="Ribosomal_mL37/mL65"/>
</dbReference>
<evidence type="ECO:0000256" key="4">
    <source>
        <dbReference type="ARBA" id="ARBA00023128"/>
    </source>
</evidence>
<evidence type="ECO:0000256" key="5">
    <source>
        <dbReference type="ARBA" id="ARBA00023274"/>
    </source>
</evidence>
<comment type="subcellular location">
    <subcellularLocation>
        <location evidence="1">Mitochondrion</location>
    </subcellularLocation>
</comment>
<dbReference type="Proteomes" id="UP001177670">
    <property type="component" value="Unassembled WGS sequence"/>
</dbReference>
<protein>
    <recommendedName>
        <fullName evidence="7">Large ribosomal subunit protein mL37</fullName>
    </recommendedName>
    <alternativeName>
        <fullName evidence="8">39S ribosomal protein L37, mitochondrial</fullName>
    </alternativeName>
</protein>
<dbReference type="Pfam" id="PF07147">
    <property type="entry name" value="PDCD9"/>
    <property type="match status" value="1"/>
</dbReference>
<proteinExistence type="inferred from homology"/>
<gene>
    <name evidence="9" type="ORF">K0M31_016070</name>
</gene>
<comment type="caution">
    <text evidence="9">The sequence shown here is derived from an EMBL/GenBank/DDBJ whole genome shotgun (WGS) entry which is preliminary data.</text>
</comment>
<keyword evidence="2" id="KW-0809">Transit peptide</keyword>
<evidence type="ECO:0000313" key="10">
    <source>
        <dbReference type="Proteomes" id="UP001177670"/>
    </source>
</evidence>
<evidence type="ECO:0000256" key="8">
    <source>
        <dbReference type="ARBA" id="ARBA00041617"/>
    </source>
</evidence>
<keyword evidence="4" id="KW-0496">Mitochondrion</keyword>
<evidence type="ECO:0000256" key="6">
    <source>
        <dbReference type="ARBA" id="ARBA00037985"/>
    </source>
</evidence>
<evidence type="ECO:0000256" key="7">
    <source>
        <dbReference type="ARBA" id="ARBA00039442"/>
    </source>
</evidence>
<evidence type="ECO:0000313" key="9">
    <source>
        <dbReference type="EMBL" id="KAK1131927.1"/>
    </source>
</evidence>
<sequence>MKFTQLLYKQHIGKAKRYVWQHQRERKIVVSKAEQILKSMNFLLQDATEFILRNPKTEFMSSQNALHNNKIIENSVALKKSTLDVNSKNYLVFEDYNVLQEGVPQALLLTKTVKLNDELPEKIQKLITDIPKNINNLSKRSVYTSMIYDAQQVKLPKLKDPERPAWVFPRVYGITSTRKMQNLSKKFLQLCESLCGLNDAQYKSVIHDGLLSTCIGKEDNFLKFSLKMDIMMMSSIPLAPIADVNIDNNFDIPDLYPLHYTIGLSKLDIDSSQLLYPIIMDSPLMNVHTIFINHNPEEVKNLTELPVTEDQIHARSMIKSFSAAAICAQQKFGLSVKELPEPIVVQCIQSDGQNFHFSVYQLNTLDIDGKEGIKNFWWSEPSIKLYEEALYKNGQPCLEGYNSDVFKRYLAFYKNK</sequence>